<name>A0A836H244_9TRYP</name>
<feature type="compositionally biased region" description="Low complexity" evidence="1">
    <location>
        <begin position="403"/>
        <end position="427"/>
    </location>
</feature>
<dbReference type="AlphaFoldDB" id="A0A836H244"/>
<keyword evidence="3" id="KW-1185">Reference proteome</keyword>
<evidence type="ECO:0000313" key="3">
    <source>
        <dbReference type="Proteomes" id="UP000673552"/>
    </source>
</evidence>
<evidence type="ECO:0000313" key="2">
    <source>
        <dbReference type="EMBL" id="KAG5469481.1"/>
    </source>
</evidence>
<dbReference type="GeneID" id="92512791"/>
<protein>
    <submittedName>
        <fullName evidence="2">Uncharacterized protein</fullName>
    </submittedName>
</protein>
<feature type="compositionally biased region" description="Pro residues" evidence="1">
    <location>
        <begin position="428"/>
        <end position="443"/>
    </location>
</feature>
<proteinExistence type="predicted"/>
<accession>A0A836H244</accession>
<reference evidence="3" key="1">
    <citation type="journal article" date="2021" name="Microbiol. Resour. Announc.">
        <title>LGAAP: Leishmaniinae Genome Assembly and Annotation Pipeline.</title>
        <authorList>
            <person name="Almutairi H."/>
            <person name="Urbaniak M.D."/>
            <person name="Bates M.D."/>
            <person name="Jariyapan N."/>
            <person name="Kwakye-Nuako G."/>
            <person name="Thomaz-Soccol V."/>
            <person name="Al-Salem W.S."/>
            <person name="Dillon R.J."/>
            <person name="Bates P.A."/>
            <person name="Gatherer D."/>
        </authorList>
    </citation>
    <scope>NUCLEOTIDE SEQUENCE [LARGE SCALE GENOMIC DNA]</scope>
</reference>
<feature type="compositionally biased region" description="Pro residues" evidence="1">
    <location>
        <begin position="31"/>
        <end position="42"/>
    </location>
</feature>
<dbReference type="EMBL" id="JAFEUZ010000033">
    <property type="protein sequence ID" value="KAG5469481.1"/>
    <property type="molecule type" value="Genomic_DNA"/>
</dbReference>
<gene>
    <name evidence="2" type="ORF">LSCM1_02702</name>
</gene>
<comment type="caution">
    <text evidence="2">The sequence shown here is derived from an EMBL/GenBank/DDBJ whole genome shotgun (WGS) entry which is preliminary data.</text>
</comment>
<organism evidence="2 3">
    <name type="scientific">Leishmania martiniquensis</name>
    <dbReference type="NCBI Taxonomy" id="1580590"/>
    <lineage>
        <taxon>Eukaryota</taxon>
        <taxon>Discoba</taxon>
        <taxon>Euglenozoa</taxon>
        <taxon>Kinetoplastea</taxon>
        <taxon>Metakinetoplastina</taxon>
        <taxon>Trypanosomatida</taxon>
        <taxon>Trypanosomatidae</taxon>
        <taxon>Leishmaniinae</taxon>
        <taxon>Leishmania</taxon>
    </lineage>
</organism>
<sequence>MMGAGGPSAGAAQTQAGGSTTRSTTAKLPLAPAPIPPSLPDPNTPFSLDSFLAHFSAVPITAAAKPSEGPQHSITSHQQDASVLDPYASPQGGGDMFDFFFSVGASNAPCTSGVRSGSSNADIVRGGDSAFKGTNTVSAGAPVADGDSGAPLSFDFASLFFQGGQDGAYQDIALHAAGKGGSTGDADASSLTRCVRKGSRGLVNSADAGVVPDLNFLVPDDQAAATVARGAFILPPTSRAVDSAAGAENKCAPPLLQAKRPEAAAEGVEDSAGDEAAHIGARPGVTLAAVKSAPPHHVPPVGEATLETLPHEDASSAMDHEPSLAAALAAAPPSSDLLSAEVSQQTAALASCFSEEDAKRDEAPVRSAADRHYPEMEAFARRLARGMTDEEAMPAPAHTHQFPSSAPAAPLARSSHPPGAASAGKAAPPTPPSPRTPPTPLVPPLSTAYRPQAPLPTGIACSDATSVALQKAMAEAEEVCVRGLDMEGINGVEGHSAEMGAPSTGSISSSSDAAFFAQVAQLQQQTARLTEDSAQSAAALQALTTDLLRILGPHAALSSLAGEQYAKTPLVHLQRALIVLLEGLVGNAEDAVEDGGDALTGEKEGKCQPAVSCPSSADAEIGSSGCCDV</sequence>
<feature type="region of interest" description="Disordered" evidence="1">
    <location>
        <begin position="395"/>
        <end position="450"/>
    </location>
</feature>
<feature type="compositionally biased region" description="Basic and acidic residues" evidence="1">
    <location>
        <begin position="356"/>
        <end position="372"/>
    </location>
</feature>
<dbReference type="RefSeq" id="XP_067175654.1">
    <property type="nucleotide sequence ID" value="XM_067320279.1"/>
</dbReference>
<dbReference type="Proteomes" id="UP000673552">
    <property type="component" value="Unassembled WGS sequence"/>
</dbReference>
<feature type="region of interest" description="Disordered" evidence="1">
    <location>
        <begin position="353"/>
        <end position="372"/>
    </location>
</feature>
<dbReference type="OrthoDB" id="267698at2759"/>
<reference evidence="3" key="2">
    <citation type="journal article" date="2021" name="Sci. Data">
        <title>Chromosome-scale genome sequencing, assembly and annotation of six genomes from subfamily Leishmaniinae.</title>
        <authorList>
            <person name="Almutairi H."/>
            <person name="Urbaniak M.D."/>
            <person name="Bates M.D."/>
            <person name="Jariyapan N."/>
            <person name="Kwakye-Nuako G."/>
            <person name="Thomaz Soccol V."/>
            <person name="Al-Salem W.S."/>
            <person name="Dillon R.J."/>
            <person name="Bates P.A."/>
            <person name="Gatherer D."/>
        </authorList>
    </citation>
    <scope>NUCLEOTIDE SEQUENCE [LARGE SCALE GENOMIC DNA]</scope>
</reference>
<evidence type="ECO:0000256" key="1">
    <source>
        <dbReference type="SAM" id="MobiDB-lite"/>
    </source>
</evidence>
<feature type="compositionally biased region" description="Low complexity" evidence="1">
    <location>
        <begin position="9"/>
        <end position="30"/>
    </location>
</feature>
<dbReference type="KEGG" id="lmat:92512791"/>
<feature type="region of interest" description="Disordered" evidence="1">
    <location>
        <begin position="252"/>
        <end position="274"/>
    </location>
</feature>
<feature type="region of interest" description="Disordered" evidence="1">
    <location>
        <begin position="1"/>
        <end position="42"/>
    </location>
</feature>